<evidence type="ECO:0000256" key="12">
    <source>
        <dbReference type="ARBA" id="ARBA00022989"/>
    </source>
</evidence>
<evidence type="ECO:0000256" key="5">
    <source>
        <dbReference type="ARBA" id="ARBA00022448"/>
    </source>
</evidence>
<evidence type="ECO:0000256" key="17">
    <source>
        <dbReference type="ARBA" id="ARBA00060276"/>
    </source>
</evidence>
<dbReference type="RefSeq" id="XP_019018894.1">
    <property type="nucleotide sequence ID" value="XM_019160921.1"/>
</dbReference>
<name>A0A1E3NNW2_9ASCO</name>
<dbReference type="FunFam" id="3.40.50.12780:FF:000019">
    <property type="entry name" value="Long-chain fatty acid transporter"/>
    <property type="match status" value="1"/>
</dbReference>
<evidence type="ECO:0000313" key="22">
    <source>
        <dbReference type="Proteomes" id="UP000094455"/>
    </source>
</evidence>
<evidence type="ECO:0000256" key="16">
    <source>
        <dbReference type="ARBA" id="ARBA00051585"/>
    </source>
</evidence>
<dbReference type="InterPro" id="IPR000873">
    <property type="entry name" value="AMP-dep_synth/lig_dom"/>
</dbReference>
<dbReference type="Pfam" id="PF00501">
    <property type="entry name" value="AMP-binding"/>
    <property type="match status" value="1"/>
</dbReference>
<dbReference type="GO" id="GO:0004467">
    <property type="term" value="F:long-chain fatty acid-CoA ligase activity"/>
    <property type="evidence" value="ECO:0007669"/>
    <property type="project" value="TreeGrafter"/>
</dbReference>
<evidence type="ECO:0000256" key="10">
    <source>
        <dbReference type="ARBA" id="ARBA00022741"/>
    </source>
</evidence>
<evidence type="ECO:0000256" key="2">
    <source>
        <dbReference type="ARBA" id="ARBA00004585"/>
    </source>
</evidence>
<keyword evidence="14" id="KW-0472">Membrane</keyword>
<dbReference type="OrthoDB" id="10253869at2759"/>
<dbReference type="GO" id="GO:0005324">
    <property type="term" value="F:long-chain fatty acid transmembrane transporter activity"/>
    <property type="evidence" value="ECO:0007669"/>
    <property type="project" value="TreeGrafter"/>
</dbReference>
<dbReference type="GO" id="GO:0005811">
    <property type="term" value="C:lipid droplet"/>
    <property type="evidence" value="ECO:0007669"/>
    <property type="project" value="UniProtKB-SubCell"/>
</dbReference>
<evidence type="ECO:0000259" key="20">
    <source>
        <dbReference type="Pfam" id="PF00501"/>
    </source>
</evidence>
<keyword evidence="15" id="KW-0576">Peroxisome</keyword>
<dbReference type="Gene3D" id="3.40.50.12780">
    <property type="entry name" value="N-terminal domain of ligase-like"/>
    <property type="match status" value="1"/>
</dbReference>
<evidence type="ECO:0000256" key="4">
    <source>
        <dbReference type="ARBA" id="ARBA00006432"/>
    </source>
</evidence>
<dbReference type="GO" id="GO:0005524">
    <property type="term" value="F:ATP binding"/>
    <property type="evidence" value="ECO:0007669"/>
    <property type="project" value="UniProtKB-KW"/>
</dbReference>
<protein>
    <recommendedName>
        <fullName evidence="18">Very long-chain fatty acid transport protein</fullName>
    </recommendedName>
    <alternativeName>
        <fullName evidence="19">Very-long-chain acyl-CoA synthetase</fullName>
    </alternativeName>
</protein>
<keyword evidence="5" id="KW-0813">Transport</keyword>
<evidence type="ECO:0000256" key="3">
    <source>
        <dbReference type="ARBA" id="ARBA00004651"/>
    </source>
</evidence>
<organism evidence="21 22">
    <name type="scientific">Pichia membranifaciens NRRL Y-2026</name>
    <dbReference type="NCBI Taxonomy" id="763406"/>
    <lineage>
        <taxon>Eukaryota</taxon>
        <taxon>Fungi</taxon>
        <taxon>Dikarya</taxon>
        <taxon>Ascomycota</taxon>
        <taxon>Saccharomycotina</taxon>
        <taxon>Pichiomycetes</taxon>
        <taxon>Pichiales</taxon>
        <taxon>Pichiaceae</taxon>
        <taxon>Pichia</taxon>
    </lineage>
</organism>
<keyword evidence="13" id="KW-0445">Lipid transport</keyword>
<comment type="similarity">
    <text evidence="4">Belongs to the ATP-dependent AMP-binding enzyme family.</text>
</comment>
<keyword evidence="7" id="KW-0436">Ligase</keyword>
<comment type="subcellular location">
    <subcellularLocation>
        <location evidence="3">Cell membrane</location>
        <topology evidence="3">Multi-pass membrane protein</topology>
    </subcellularLocation>
    <subcellularLocation>
        <location evidence="1">Lipid droplet</location>
    </subcellularLocation>
    <subcellularLocation>
        <location evidence="2">Peroxisome membrane</location>
        <topology evidence="2">Multi-pass membrane protein</topology>
    </subcellularLocation>
</comment>
<comment type="function">
    <text evidence="17">Acyl-CoA synthetase required for both the import of long chain fatty acids (LCFAs) (C14-C18) and the activation very long chain fatty acids (VLCFAs) (C20-C26) by esterification of the fatty acids into metabolically active CoA-thioesters for subsequent degradation or incorporation into phospholipids. The transport and fatty acyl-CoA synthetase activities are genetically separable and are thus independent activities. Esterifies VLCFAs in the peroxisome matrix. The VLCFAs are actively transported into peroxisomes by a PXA1-PXA2 heterodimeric transporter in the peroxisomal membrane.</text>
</comment>
<dbReference type="GO" id="GO:0005778">
    <property type="term" value="C:peroxisomal membrane"/>
    <property type="evidence" value="ECO:0007669"/>
    <property type="project" value="UniProtKB-SubCell"/>
</dbReference>
<evidence type="ECO:0000256" key="8">
    <source>
        <dbReference type="ARBA" id="ARBA00022677"/>
    </source>
</evidence>
<comment type="catalytic activity">
    <reaction evidence="16">
        <text>a very long-chain fatty acid + ATP + CoA = a very long-chain fatty acyl-CoA + AMP + diphosphate</text>
        <dbReference type="Rhea" id="RHEA:54536"/>
        <dbReference type="ChEBI" id="CHEBI:30616"/>
        <dbReference type="ChEBI" id="CHEBI:33019"/>
        <dbReference type="ChEBI" id="CHEBI:57287"/>
        <dbReference type="ChEBI" id="CHEBI:58950"/>
        <dbReference type="ChEBI" id="CHEBI:138261"/>
        <dbReference type="ChEBI" id="CHEBI:456215"/>
    </reaction>
</comment>
<evidence type="ECO:0000256" key="9">
    <source>
        <dbReference type="ARBA" id="ARBA00022692"/>
    </source>
</evidence>
<evidence type="ECO:0000256" key="18">
    <source>
        <dbReference type="ARBA" id="ARBA00068795"/>
    </source>
</evidence>
<dbReference type="SUPFAM" id="SSF56801">
    <property type="entry name" value="Acetyl-CoA synthetase-like"/>
    <property type="match status" value="1"/>
</dbReference>
<keyword evidence="9" id="KW-0812">Transmembrane</keyword>
<dbReference type="EMBL" id="KV454002">
    <property type="protein sequence ID" value="ODQ47781.1"/>
    <property type="molecule type" value="Genomic_DNA"/>
</dbReference>
<keyword evidence="11" id="KW-0067">ATP-binding</keyword>
<evidence type="ECO:0000256" key="13">
    <source>
        <dbReference type="ARBA" id="ARBA00023055"/>
    </source>
</evidence>
<sequence>MWGQLCLLFGGIGFTLYVARKVKPGFWTNFNKKYRVKDDLYLFPLAIQFFRHYVTQSLITKKFSLWYEYEALSLGKNSDSQIAMKYPRQIKDFKEFDEQSFVVESLTYRELYNEVLRMSFILHHDYGIAKGDVVTMFFMNKPLFIIIWLALWNLGATPTFVNYNLTSNPLVHCIKVVESRIVLVDDECIDTFNKTRSQIENELPHLLIQIVDETSTTAQLKEPNRPTYRENDKIRDRGVRYWDPAVLVYTSGTTGLPKSAVNSWRKLFMATHLFPRSMHMDRSSNIYTAMPLYHGTASILGVLPALLVGGTISIGHKFSLSSYWTQVKVCDSNTIQYVGEVCRYLVDSKESVNEVECYGKIRLAYGNGLRPDIWMKLKKRFRIPAIGEFYSSSEAPFATTCYEYNGIGVGALRNNGYLLDKFLSLQYTLVRMDPEDESSIYRNPKTGLCENPGVNEKAEMIMRILNPKNIKTTFPGYVNDDAATYSKIIRNVFKKGDAWVRSDDLMRKDELGCIYFVDRMGDTYRWKSENVSTTEVENQIMEFVPDIQSCVIVGARVENHEGRAGYLLVQTVNNNTENEAQRLKILDDIYETGQKHLPHFARPVFIVFENISFTDNHKISKKLFRDPVLPNGKNGNLKVYYLDSQSKGYRPLDSVTYAQIANGKIRL</sequence>
<keyword evidence="8" id="KW-0551">Lipid droplet</keyword>
<evidence type="ECO:0000256" key="1">
    <source>
        <dbReference type="ARBA" id="ARBA00004502"/>
    </source>
</evidence>
<dbReference type="PANTHER" id="PTHR43107">
    <property type="entry name" value="LONG-CHAIN FATTY ACID TRANSPORT PROTEIN"/>
    <property type="match status" value="1"/>
</dbReference>
<evidence type="ECO:0000256" key="6">
    <source>
        <dbReference type="ARBA" id="ARBA00022475"/>
    </source>
</evidence>
<evidence type="ECO:0000256" key="14">
    <source>
        <dbReference type="ARBA" id="ARBA00023136"/>
    </source>
</evidence>
<dbReference type="GO" id="GO:0044539">
    <property type="term" value="P:long-chain fatty acid import into cell"/>
    <property type="evidence" value="ECO:0007669"/>
    <property type="project" value="TreeGrafter"/>
</dbReference>
<feature type="domain" description="AMP-dependent synthetase/ligase" evidence="20">
    <location>
        <begin position="103"/>
        <end position="401"/>
    </location>
</feature>
<evidence type="ECO:0000256" key="11">
    <source>
        <dbReference type="ARBA" id="ARBA00022840"/>
    </source>
</evidence>
<evidence type="ECO:0000256" key="15">
    <source>
        <dbReference type="ARBA" id="ARBA00023140"/>
    </source>
</evidence>
<keyword evidence="10" id="KW-0547">Nucleotide-binding</keyword>
<dbReference type="PANTHER" id="PTHR43107:SF15">
    <property type="entry name" value="FATTY ACID TRANSPORT PROTEIN 3, ISOFORM A"/>
    <property type="match status" value="1"/>
</dbReference>
<reference evidence="21 22" key="1">
    <citation type="journal article" date="2016" name="Proc. Natl. Acad. Sci. U.S.A.">
        <title>Comparative genomics of biotechnologically important yeasts.</title>
        <authorList>
            <person name="Riley R."/>
            <person name="Haridas S."/>
            <person name="Wolfe K.H."/>
            <person name="Lopes M.R."/>
            <person name="Hittinger C.T."/>
            <person name="Goeker M."/>
            <person name="Salamov A.A."/>
            <person name="Wisecaver J.H."/>
            <person name="Long T.M."/>
            <person name="Calvey C.H."/>
            <person name="Aerts A.L."/>
            <person name="Barry K.W."/>
            <person name="Choi C."/>
            <person name="Clum A."/>
            <person name="Coughlan A.Y."/>
            <person name="Deshpande S."/>
            <person name="Douglass A.P."/>
            <person name="Hanson S.J."/>
            <person name="Klenk H.-P."/>
            <person name="LaButti K.M."/>
            <person name="Lapidus A."/>
            <person name="Lindquist E.A."/>
            <person name="Lipzen A.M."/>
            <person name="Meier-Kolthoff J.P."/>
            <person name="Ohm R.A."/>
            <person name="Otillar R.P."/>
            <person name="Pangilinan J.L."/>
            <person name="Peng Y."/>
            <person name="Rokas A."/>
            <person name="Rosa C.A."/>
            <person name="Scheuner C."/>
            <person name="Sibirny A.A."/>
            <person name="Slot J.C."/>
            <person name="Stielow J.B."/>
            <person name="Sun H."/>
            <person name="Kurtzman C.P."/>
            <person name="Blackwell M."/>
            <person name="Grigoriev I.V."/>
            <person name="Jeffries T.W."/>
        </authorList>
    </citation>
    <scope>NUCLEOTIDE SEQUENCE [LARGE SCALE GENOMIC DNA]</scope>
    <source>
        <strain evidence="21 22">NRRL Y-2026</strain>
    </source>
</reference>
<keyword evidence="22" id="KW-1185">Reference proteome</keyword>
<dbReference type="Proteomes" id="UP000094455">
    <property type="component" value="Unassembled WGS sequence"/>
</dbReference>
<dbReference type="InterPro" id="IPR045851">
    <property type="entry name" value="AMP-bd_C_sf"/>
</dbReference>
<evidence type="ECO:0000313" key="21">
    <source>
        <dbReference type="EMBL" id="ODQ47781.1"/>
    </source>
</evidence>
<dbReference type="GO" id="GO:0009898">
    <property type="term" value="C:cytoplasmic side of plasma membrane"/>
    <property type="evidence" value="ECO:0007669"/>
    <property type="project" value="TreeGrafter"/>
</dbReference>
<evidence type="ECO:0000256" key="7">
    <source>
        <dbReference type="ARBA" id="ARBA00022598"/>
    </source>
</evidence>
<accession>A0A1E3NNW2</accession>
<dbReference type="InterPro" id="IPR042099">
    <property type="entry name" value="ANL_N_sf"/>
</dbReference>
<gene>
    <name evidence="21" type="ORF">PICMEDRAFT_15680</name>
</gene>
<dbReference type="STRING" id="763406.A0A1E3NNW2"/>
<keyword evidence="6" id="KW-1003">Cell membrane</keyword>
<proteinExistence type="inferred from homology"/>
<dbReference type="InterPro" id="IPR020845">
    <property type="entry name" value="AMP-binding_CS"/>
</dbReference>
<keyword evidence="12" id="KW-1133">Transmembrane helix</keyword>
<dbReference type="AlphaFoldDB" id="A0A1E3NNW2"/>
<dbReference type="Gene3D" id="3.30.300.30">
    <property type="match status" value="1"/>
</dbReference>
<dbReference type="PROSITE" id="PS00455">
    <property type="entry name" value="AMP_BINDING"/>
    <property type="match status" value="1"/>
</dbReference>
<dbReference type="GeneID" id="30177608"/>
<evidence type="ECO:0000256" key="19">
    <source>
        <dbReference type="ARBA" id="ARBA00078285"/>
    </source>
</evidence>